<evidence type="ECO:0000313" key="3">
    <source>
        <dbReference type="Proteomes" id="UP000265926"/>
    </source>
</evidence>
<protein>
    <submittedName>
        <fullName evidence="2">Uncharacterized protein</fullName>
    </submittedName>
</protein>
<keyword evidence="1" id="KW-1133">Transmembrane helix</keyword>
<comment type="caution">
    <text evidence="2">The sequence shown here is derived from an EMBL/GenBank/DDBJ whole genome shotgun (WGS) entry which is preliminary data.</text>
</comment>
<reference evidence="2 3" key="1">
    <citation type="submission" date="2018-08" db="EMBL/GenBank/DDBJ databases">
        <title>Pallidiluteibacterium maritimus gen. nov., sp. nov., isolated from coastal sediment.</title>
        <authorList>
            <person name="Zhou L.Y."/>
        </authorList>
    </citation>
    <scope>NUCLEOTIDE SEQUENCE [LARGE SCALE GENOMIC DNA]</scope>
    <source>
        <strain evidence="2 3">XSD2</strain>
    </source>
</reference>
<keyword evidence="1" id="KW-0812">Transmembrane</keyword>
<evidence type="ECO:0000256" key="1">
    <source>
        <dbReference type="SAM" id="Phobius"/>
    </source>
</evidence>
<name>A0A399SQM1_9BACT</name>
<sequence length="63" mass="7360">MNFSFIVIYFFVSAFYAGVRGFHSTAFGRFGLSSFVDESNKVAAKKRDFFYRRQDFCHLINKA</sequence>
<keyword evidence="1" id="KW-0472">Membrane</keyword>
<proteinExistence type="predicted"/>
<keyword evidence="3" id="KW-1185">Reference proteome</keyword>
<dbReference type="AlphaFoldDB" id="A0A399SQM1"/>
<feature type="transmembrane region" description="Helical" evidence="1">
    <location>
        <begin position="6"/>
        <end position="23"/>
    </location>
</feature>
<gene>
    <name evidence="2" type="ORF">D1614_21920</name>
</gene>
<accession>A0A399SQM1</accession>
<organism evidence="2 3">
    <name type="scientific">Maribellus luteus</name>
    <dbReference type="NCBI Taxonomy" id="2305463"/>
    <lineage>
        <taxon>Bacteria</taxon>
        <taxon>Pseudomonadati</taxon>
        <taxon>Bacteroidota</taxon>
        <taxon>Bacteroidia</taxon>
        <taxon>Marinilabiliales</taxon>
        <taxon>Prolixibacteraceae</taxon>
        <taxon>Maribellus</taxon>
    </lineage>
</organism>
<evidence type="ECO:0000313" key="2">
    <source>
        <dbReference type="EMBL" id="RIJ45668.1"/>
    </source>
</evidence>
<dbReference type="Proteomes" id="UP000265926">
    <property type="component" value="Unassembled WGS sequence"/>
</dbReference>
<dbReference type="EMBL" id="QWGR01000021">
    <property type="protein sequence ID" value="RIJ45668.1"/>
    <property type="molecule type" value="Genomic_DNA"/>
</dbReference>